<keyword evidence="6 7" id="KW-0472">Membrane</keyword>
<dbReference type="PROSITE" id="PS50893">
    <property type="entry name" value="ABC_TRANSPORTER_2"/>
    <property type="match status" value="1"/>
</dbReference>
<evidence type="ECO:0000256" key="7">
    <source>
        <dbReference type="SAM" id="Phobius"/>
    </source>
</evidence>
<dbReference type="Gene3D" id="3.40.50.300">
    <property type="entry name" value="P-loop containing nucleotide triphosphate hydrolases"/>
    <property type="match status" value="1"/>
</dbReference>
<feature type="transmembrane region" description="Helical" evidence="7">
    <location>
        <begin position="163"/>
        <end position="184"/>
    </location>
</feature>
<feature type="transmembrane region" description="Helical" evidence="7">
    <location>
        <begin position="133"/>
        <end position="157"/>
    </location>
</feature>
<dbReference type="SMART" id="SM00382">
    <property type="entry name" value="AAA"/>
    <property type="match status" value="1"/>
</dbReference>
<dbReference type="InterPro" id="IPR003593">
    <property type="entry name" value="AAA+_ATPase"/>
</dbReference>
<dbReference type="PANTHER" id="PTHR43394">
    <property type="entry name" value="ATP-DEPENDENT PERMEASE MDL1, MITOCHONDRIAL"/>
    <property type="match status" value="1"/>
</dbReference>
<feature type="domain" description="ABC transmembrane type-1" evidence="9">
    <location>
        <begin position="22"/>
        <end position="305"/>
    </location>
</feature>
<evidence type="ECO:0000259" key="9">
    <source>
        <dbReference type="PROSITE" id="PS50929"/>
    </source>
</evidence>
<gene>
    <name evidence="10" type="ORF">NG792_14685</name>
</gene>
<dbReference type="Pfam" id="PF00005">
    <property type="entry name" value="ABC_tran"/>
    <property type="match status" value="1"/>
</dbReference>
<feature type="transmembrane region" description="Helical" evidence="7">
    <location>
        <begin position="21"/>
        <end position="38"/>
    </location>
</feature>
<dbReference type="GO" id="GO:0005524">
    <property type="term" value="F:ATP binding"/>
    <property type="evidence" value="ECO:0007669"/>
    <property type="project" value="UniProtKB-KW"/>
</dbReference>
<evidence type="ECO:0000313" key="11">
    <source>
        <dbReference type="Proteomes" id="UP001525961"/>
    </source>
</evidence>
<feature type="transmembrane region" description="Helical" evidence="7">
    <location>
        <begin position="251"/>
        <end position="270"/>
    </location>
</feature>
<dbReference type="SUPFAM" id="SSF52540">
    <property type="entry name" value="P-loop containing nucleoside triphosphate hydrolases"/>
    <property type="match status" value="1"/>
</dbReference>
<dbReference type="InterPro" id="IPR017871">
    <property type="entry name" value="ABC_transporter-like_CS"/>
</dbReference>
<name>A0ABT2N8D4_9CYAN</name>
<keyword evidence="3" id="KW-0547">Nucleotide-binding</keyword>
<evidence type="ECO:0000256" key="4">
    <source>
        <dbReference type="ARBA" id="ARBA00022840"/>
    </source>
</evidence>
<comment type="caution">
    <text evidence="10">The sequence shown here is derived from an EMBL/GenBank/DDBJ whole genome shotgun (WGS) entry which is preliminary data.</text>
</comment>
<dbReference type="SUPFAM" id="SSF90123">
    <property type="entry name" value="ABC transporter transmembrane region"/>
    <property type="match status" value="1"/>
</dbReference>
<dbReference type="PROSITE" id="PS50929">
    <property type="entry name" value="ABC_TM1F"/>
    <property type="match status" value="1"/>
</dbReference>
<dbReference type="Gene3D" id="1.20.1560.10">
    <property type="entry name" value="ABC transporter type 1, transmembrane domain"/>
    <property type="match status" value="1"/>
</dbReference>
<dbReference type="InterPro" id="IPR039421">
    <property type="entry name" value="Type_1_exporter"/>
</dbReference>
<dbReference type="PROSITE" id="PS00211">
    <property type="entry name" value="ABC_TRANSPORTER_1"/>
    <property type="match status" value="1"/>
</dbReference>
<reference evidence="10 11" key="1">
    <citation type="journal article" date="2022" name="Front. Microbiol.">
        <title>High genomic differentiation and limited gene flow indicate recent cryptic speciation within the genus Laspinema (cyanobacteria).</title>
        <authorList>
            <person name="Stanojkovic A."/>
            <person name="Skoupy S."/>
            <person name="Skaloud P."/>
            <person name="Dvorak P."/>
        </authorList>
    </citation>
    <scope>NUCLEOTIDE SEQUENCE [LARGE SCALE GENOMIC DNA]</scope>
    <source>
        <strain evidence="10 11">D3b</strain>
    </source>
</reference>
<feature type="transmembrane region" description="Helical" evidence="7">
    <location>
        <begin position="282"/>
        <end position="304"/>
    </location>
</feature>
<dbReference type="InterPro" id="IPR003439">
    <property type="entry name" value="ABC_transporter-like_ATP-bd"/>
</dbReference>
<keyword evidence="4 10" id="KW-0067">ATP-binding</keyword>
<dbReference type="RefSeq" id="WP_261235882.1">
    <property type="nucleotide sequence ID" value="NZ_JAMXFA010000018.1"/>
</dbReference>
<accession>A0ABT2N8D4</accession>
<proteinExistence type="predicted"/>
<keyword evidence="5 7" id="KW-1133">Transmembrane helix</keyword>
<dbReference type="EMBL" id="JAMXFA010000018">
    <property type="protein sequence ID" value="MCT7978956.1"/>
    <property type="molecule type" value="Genomic_DNA"/>
</dbReference>
<organism evidence="10 11">
    <name type="scientific">Laspinema olomoucense D3b</name>
    <dbReference type="NCBI Taxonomy" id="2953688"/>
    <lineage>
        <taxon>Bacteria</taxon>
        <taxon>Bacillati</taxon>
        <taxon>Cyanobacteriota</taxon>
        <taxon>Cyanophyceae</taxon>
        <taxon>Oscillatoriophycideae</taxon>
        <taxon>Oscillatoriales</taxon>
        <taxon>Laspinemataceae</taxon>
        <taxon>Laspinema</taxon>
        <taxon>Laspinema olomoucense</taxon>
    </lineage>
</organism>
<dbReference type="PANTHER" id="PTHR43394:SF1">
    <property type="entry name" value="ATP-BINDING CASSETTE SUB-FAMILY B MEMBER 10, MITOCHONDRIAL"/>
    <property type="match status" value="1"/>
</dbReference>
<dbReference type="InterPro" id="IPR036640">
    <property type="entry name" value="ABC1_TM_sf"/>
</dbReference>
<evidence type="ECO:0000313" key="10">
    <source>
        <dbReference type="EMBL" id="MCT7978956.1"/>
    </source>
</evidence>
<protein>
    <submittedName>
        <fullName evidence="10">ABC transporter ATP-binding protein/permease</fullName>
    </submittedName>
</protein>
<sequence>MELIWFFKTLNKYIASYKGQFILLFICLIFDAAFDSVFRASLKFIIDAAIVPQNYSLLVLILSLLVVGAILYACIGLLGIFLGARLGILITNNIRHSLFEHLQSLSMEFFGRRSAGDIVNCLIADVQKVENGVITMGLTVVVLELSNFLFSLAFLFLLNWQLALLSLIGLTLCTIAPIKIASLATEVGYKLLQKEGQIASVIEENILSQTVVKIFGLENQMTKDFATDLNDLKQVYVRATFLSYLVQKVPMIGFVLTQLIVLSIGAVMTYQNIISVGTLASFQVLMLGLNLNILGLTSSLPAFIDGVAGLQRISDILSETPAVQDAADAIDLPHFSSEINFEDVTFSYSQDRGGVKNLSLKIRPGDFAVFVGQSGAGKSTIVNLLTRFYEPDKGRILFDGVDLRHASIRSLRSQIGLVSQDVILFNSSVRENIRMGYLEATDEQVEAAAKDAEIHQFILSLPQGYDTLVGDRGGQLSGGQRQRIALARALVRNPAILILDEATSALDPATEAKILTTIEHISKERTVIFITHRIANALLADVTYVMENGSLVVSD</sequence>
<evidence type="ECO:0000256" key="2">
    <source>
        <dbReference type="ARBA" id="ARBA00022692"/>
    </source>
</evidence>
<evidence type="ECO:0000256" key="3">
    <source>
        <dbReference type="ARBA" id="ARBA00022741"/>
    </source>
</evidence>
<feature type="domain" description="ABC transporter" evidence="8">
    <location>
        <begin position="339"/>
        <end position="555"/>
    </location>
</feature>
<dbReference type="InterPro" id="IPR027417">
    <property type="entry name" value="P-loop_NTPase"/>
</dbReference>
<keyword evidence="11" id="KW-1185">Reference proteome</keyword>
<keyword evidence="2 7" id="KW-0812">Transmembrane</keyword>
<feature type="transmembrane region" description="Helical" evidence="7">
    <location>
        <begin position="58"/>
        <end position="82"/>
    </location>
</feature>
<comment type="subcellular location">
    <subcellularLocation>
        <location evidence="1">Cell membrane</location>
        <topology evidence="1">Multi-pass membrane protein</topology>
    </subcellularLocation>
</comment>
<dbReference type="InterPro" id="IPR011527">
    <property type="entry name" value="ABC1_TM_dom"/>
</dbReference>
<dbReference type="Pfam" id="PF00664">
    <property type="entry name" value="ABC_membrane"/>
    <property type="match status" value="1"/>
</dbReference>
<dbReference type="Proteomes" id="UP001525961">
    <property type="component" value="Unassembled WGS sequence"/>
</dbReference>
<evidence type="ECO:0000256" key="5">
    <source>
        <dbReference type="ARBA" id="ARBA00022989"/>
    </source>
</evidence>
<dbReference type="CDD" id="cd07346">
    <property type="entry name" value="ABC_6TM_exporters"/>
    <property type="match status" value="1"/>
</dbReference>
<evidence type="ECO:0000256" key="6">
    <source>
        <dbReference type="ARBA" id="ARBA00023136"/>
    </source>
</evidence>
<evidence type="ECO:0000256" key="1">
    <source>
        <dbReference type="ARBA" id="ARBA00004651"/>
    </source>
</evidence>
<evidence type="ECO:0000259" key="8">
    <source>
        <dbReference type="PROSITE" id="PS50893"/>
    </source>
</evidence>